<name>A0ABT3BJR9_9RHOB</name>
<evidence type="ECO:0000313" key="3">
    <source>
        <dbReference type="EMBL" id="MCV3273800.1"/>
    </source>
</evidence>
<sequence>MIPPLLAICVWPIAVMIFFRRYDLVRATVLALLLGFLFLPERTGINLPAFPTLNKNSVPALAALAMGFVILRQMPRARSAELLASGKILPGVLPSSKLILGLLALLVGGALLTALVNDDPLPFATRSLPGLSTYDGLSFALTAVMGVLPLLLARKYLAHPDAHRTFLVILTLAAAGYALLALYEVRMSPQLSNQIYGISVRSWLQQVRNDGFRPVVFLDHGLRLAVVFASAAMAAFALWRLSKPPESIRYLLAALLILVTITLSKSLGALMIVVALLPVVLFTGVRVQILVAAAVSMIVLLYPLLRSADLVPVDRVVEFARGISPERAGSLQFRLKNEDILLEKAMQRPVLGWGGWGRARVFDEDGNDISVTDGSWVISIGLGGFVRYFGEFGLLTIGPLLLAFRRRQLGLTLATSGLCLALAANLIDLIPNSGLSPLTMMLAGALIGRLELGRLPSQDQEQAVLSPQPKRAGRSRADPEAIPPPAGSDGLARPGPRYTRFAPKTSKGKP</sequence>
<feature type="transmembrane region" description="Helical" evidence="2">
    <location>
        <begin position="251"/>
        <end position="281"/>
    </location>
</feature>
<evidence type="ECO:0000256" key="1">
    <source>
        <dbReference type="SAM" id="MobiDB-lite"/>
    </source>
</evidence>
<protein>
    <submittedName>
        <fullName evidence="3">Uncharacterized protein</fullName>
    </submittedName>
</protein>
<reference evidence="3 4" key="1">
    <citation type="submission" date="2022-04" db="EMBL/GenBank/DDBJ databases">
        <title>Roseobacter sp. WL0113 is a bacterium isolated from neritic sediment.</title>
        <authorList>
            <person name="Wang L."/>
            <person name="He W."/>
            <person name="Zhang D.-F."/>
        </authorList>
    </citation>
    <scope>NUCLEOTIDE SEQUENCE [LARGE SCALE GENOMIC DNA]</scope>
    <source>
        <strain evidence="3 4">WL0113</strain>
    </source>
</reference>
<feature type="transmembrane region" description="Helical" evidence="2">
    <location>
        <begin position="287"/>
        <end position="305"/>
    </location>
</feature>
<accession>A0ABT3BJR9</accession>
<feature type="transmembrane region" description="Helical" evidence="2">
    <location>
        <begin position="136"/>
        <end position="153"/>
    </location>
</feature>
<keyword evidence="4" id="KW-1185">Reference proteome</keyword>
<keyword evidence="2" id="KW-1133">Transmembrane helix</keyword>
<feature type="region of interest" description="Disordered" evidence="1">
    <location>
        <begin position="458"/>
        <end position="510"/>
    </location>
</feature>
<feature type="transmembrane region" description="Helical" evidence="2">
    <location>
        <begin position="165"/>
        <end position="183"/>
    </location>
</feature>
<keyword evidence="2" id="KW-0472">Membrane</keyword>
<feature type="transmembrane region" description="Helical" evidence="2">
    <location>
        <begin position="98"/>
        <end position="116"/>
    </location>
</feature>
<comment type="caution">
    <text evidence="3">The sequence shown here is derived from an EMBL/GenBank/DDBJ whole genome shotgun (WGS) entry which is preliminary data.</text>
</comment>
<evidence type="ECO:0000313" key="4">
    <source>
        <dbReference type="Proteomes" id="UP001208690"/>
    </source>
</evidence>
<proteinExistence type="predicted"/>
<feature type="transmembrane region" description="Helical" evidence="2">
    <location>
        <begin position="221"/>
        <end position="239"/>
    </location>
</feature>
<gene>
    <name evidence="3" type="ORF">MUB52_20390</name>
</gene>
<evidence type="ECO:0000256" key="2">
    <source>
        <dbReference type="SAM" id="Phobius"/>
    </source>
</evidence>
<organism evidence="3 4">
    <name type="scientific">Roseobacter sinensis</name>
    <dbReference type="NCBI Taxonomy" id="2931391"/>
    <lineage>
        <taxon>Bacteria</taxon>
        <taxon>Pseudomonadati</taxon>
        <taxon>Pseudomonadota</taxon>
        <taxon>Alphaproteobacteria</taxon>
        <taxon>Rhodobacterales</taxon>
        <taxon>Roseobacteraceae</taxon>
        <taxon>Roseobacter</taxon>
    </lineage>
</organism>
<dbReference type="EMBL" id="JALIEB010000020">
    <property type="protein sequence ID" value="MCV3273800.1"/>
    <property type="molecule type" value="Genomic_DNA"/>
</dbReference>
<feature type="transmembrane region" description="Helical" evidence="2">
    <location>
        <begin position="60"/>
        <end position="77"/>
    </location>
</feature>
<keyword evidence="2" id="KW-0812">Transmembrane</keyword>
<dbReference type="RefSeq" id="WP_263846007.1">
    <property type="nucleotide sequence ID" value="NZ_JALIEB010000020.1"/>
</dbReference>
<dbReference type="Proteomes" id="UP001208690">
    <property type="component" value="Unassembled WGS sequence"/>
</dbReference>
<feature type="transmembrane region" description="Helical" evidence="2">
    <location>
        <begin position="24"/>
        <end position="40"/>
    </location>
</feature>
<feature type="transmembrane region" description="Helical" evidence="2">
    <location>
        <begin position="409"/>
        <end position="427"/>
    </location>
</feature>